<dbReference type="Gene3D" id="3.40.50.300">
    <property type="entry name" value="P-loop containing nucleotide triphosphate hydrolases"/>
    <property type="match status" value="2"/>
</dbReference>
<feature type="domain" description="YhaN AAA" evidence="3">
    <location>
        <begin position="1"/>
        <end position="54"/>
    </location>
</feature>
<dbReference type="Pfam" id="PF13514">
    <property type="entry name" value="AAA_27"/>
    <property type="match status" value="1"/>
</dbReference>
<dbReference type="EMBL" id="CP015518">
    <property type="protein sequence ID" value="APG23820.1"/>
    <property type="molecule type" value="Genomic_DNA"/>
</dbReference>
<dbReference type="AlphaFoldDB" id="A0A1L3GD05"/>
<proteinExistence type="predicted"/>
<protein>
    <recommendedName>
        <fullName evidence="3">YhaN AAA domain-containing protein</fullName>
    </recommendedName>
</protein>
<feature type="coiled-coil region" evidence="1">
    <location>
        <begin position="394"/>
        <end position="447"/>
    </location>
</feature>
<dbReference type="OrthoDB" id="9764467at2"/>
<evidence type="ECO:0000256" key="1">
    <source>
        <dbReference type="SAM" id="Coils"/>
    </source>
</evidence>
<evidence type="ECO:0000313" key="5">
    <source>
        <dbReference type="Proteomes" id="UP000182264"/>
    </source>
</evidence>
<keyword evidence="5" id="KW-1185">Reference proteome</keyword>
<dbReference type="KEGG" id="pace:A6070_09985"/>
<reference evidence="4 5" key="1">
    <citation type="journal article" date="2017" name="Genome Announc.">
        <title>Complete Genome Sequences of Two Acetylene-Fermenting Pelobacter acetylenicus Strains.</title>
        <authorList>
            <person name="Sutton J.M."/>
            <person name="Baesman S.M."/>
            <person name="Fierst J.L."/>
            <person name="Poret-Peterson A.T."/>
            <person name="Oremland R.S."/>
            <person name="Dunlap D.S."/>
            <person name="Akob D.M."/>
        </authorList>
    </citation>
    <scope>NUCLEOTIDE SEQUENCE [LARGE SCALE GENOMIC DNA]</scope>
    <source>
        <strain evidence="4 5">DSM 3247</strain>
    </source>
</reference>
<dbReference type="RefSeq" id="WP_072285633.1">
    <property type="nucleotide sequence ID" value="NZ_CP015455.1"/>
</dbReference>
<feature type="compositionally biased region" description="Polar residues" evidence="2">
    <location>
        <begin position="491"/>
        <end position="505"/>
    </location>
</feature>
<gene>
    <name evidence="4" type="ORF">A7E75_01370</name>
</gene>
<name>A0A1L3GD05_SYNAC</name>
<evidence type="ECO:0000256" key="2">
    <source>
        <dbReference type="SAM" id="MobiDB-lite"/>
    </source>
</evidence>
<dbReference type="STRING" id="29542.A6070_09985"/>
<dbReference type="Proteomes" id="UP000182264">
    <property type="component" value="Chromosome"/>
</dbReference>
<organism evidence="4 5">
    <name type="scientific">Syntrophotalea acetylenica</name>
    <name type="common">Pelobacter acetylenicus</name>
    <dbReference type="NCBI Taxonomy" id="29542"/>
    <lineage>
        <taxon>Bacteria</taxon>
        <taxon>Pseudomonadati</taxon>
        <taxon>Thermodesulfobacteriota</taxon>
        <taxon>Desulfuromonadia</taxon>
        <taxon>Desulfuromonadales</taxon>
        <taxon>Syntrophotaleaceae</taxon>
        <taxon>Syntrophotalea</taxon>
    </lineage>
</organism>
<feature type="region of interest" description="Disordered" evidence="2">
    <location>
        <begin position="451"/>
        <end position="506"/>
    </location>
</feature>
<dbReference type="PANTHER" id="PTHR41259:SF1">
    <property type="entry name" value="DOUBLE-STRAND BREAK REPAIR RAD50 ATPASE, PUTATIVE-RELATED"/>
    <property type="match status" value="1"/>
</dbReference>
<sequence>MMLLRLELQAFGCFVDEAIDFAPGMNLVSGPNESGKSTLAQAVPSVLFGAPDVARIMPWERPGMCRAAVVLTSGERRIRVTRDFVSGKVQWFEGTLDSELQQKFCGFPEAADAVADRAAYLACLRDGLGLCQREFLEAMLYRDTFNGVGGLPTDHLEICLSDGGAGAMQERLKDLQAEYLALSSANPWGLPCAGDGQLEVIARQLGELEQEWFALQDTIRGLQNSEAAREGGETVSDQDIVTQGEVATDCSRSAEAFSQTAATPLLAEHGVQGDLNDQRAALEAELAKTGLPRHMPCELSELLIAHGELRQAMAEQKRALGARQEERRRCRMPSRKGPGIQLAGVWAAALFWARLQSGWLAAGSGLLATAAVVGWHFRKCLQVREAGRQSDRQIDALEQGVGELQEQLNVLNERLEQLGFALSPVDMVRLQKNLPRHQQLLEQLRSLDTAPAVTGHPDAASSGPAETHGTGDACLASGAAISGTVSAEACPQQSEDPPSAQQNPSGLDELLDARSRIEARGEALRLRETQLKQRRETLRTACDQLREALAEPTSVDRDAFASLLARLLSGLTGGAIEQVRVTEDYQLQLPGPNGNWLSQERFGSATRMLLQLASCMALNGLRDEPLRLPLLLDEPLGNLDKKRRGQALKVLEQYTAGQQVILFSHDEGLRRRAMREGWHLLSLGGEGLKVAAGGEEKHNDGGQLSFL</sequence>
<keyword evidence="1" id="KW-0175">Coiled coil</keyword>
<accession>A0A1L3GD05</accession>
<dbReference type="InterPro" id="IPR027417">
    <property type="entry name" value="P-loop_NTPase"/>
</dbReference>
<dbReference type="PANTHER" id="PTHR41259">
    <property type="entry name" value="DOUBLE-STRAND BREAK REPAIR RAD50 ATPASE, PUTATIVE-RELATED"/>
    <property type="match status" value="1"/>
</dbReference>
<evidence type="ECO:0000313" key="4">
    <source>
        <dbReference type="EMBL" id="APG23820.1"/>
    </source>
</evidence>
<dbReference type="InterPro" id="IPR038734">
    <property type="entry name" value="YhaN_AAA"/>
</dbReference>
<dbReference type="SUPFAM" id="SSF52540">
    <property type="entry name" value="P-loop containing nucleoside triphosphate hydrolases"/>
    <property type="match status" value="1"/>
</dbReference>
<evidence type="ECO:0000259" key="3">
    <source>
        <dbReference type="Pfam" id="PF13514"/>
    </source>
</evidence>